<dbReference type="Pfam" id="PF03956">
    <property type="entry name" value="Lys_export"/>
    <property type="match status" value="2"/>
</dbReference>
<organism evidence="2 3">
    <name type="scientific">Alistipes communis</name>
    <dbReference type="NCBI Taxonomy" id="2585118"/>
    <lineage>
        <taxon>Bacteria</taxon>
        <taxon>Pseudomonadati</taxon>
        <taxon>Bacteroidota</taxon>
        <taxon>Bacteroidia</taxon>
        <taxon>Bacteroidales</taxon>
        <taxon>Rikenellaceae</taxon>
        <taxon>Alistipes</taxon>
    </lineage>
</organism>
<dbReference type="OrthoDB" id="371078at2"/>
<feature type="transmembrane region" description="Helical" evidence="1">
    <location>
        <begin position="23"/>
        <end position="42"/>
    </location>
</feature>
<accession>A0A4Y1WV70</accession>
<keyword evidence="1" id="KW-0812">Transmembrane</keyword>
<feature type="transmembrane region" description="Helical" evidence="1">
    <location>
        <begin position="102"/>
        <end position="127"/>
    </location>
</feature>
<evidence type="ECO:0000256" key="1">
    <source>
        <dbReference type="SAM" id="Phobius"/>
    </source>
</evidence>
<dbReference type="GO" id="GO:0005886">
    <property type="term" value="C:plasma membrane"/>
    <property type="evidence" value="ECO:0007669"/>
    <property type="project" value="TreeGrafter"/>
</dbReference>
<dbReference type="RefSeq" id="WP_141412672.1">
    <property type="nucleotide sequence ID" value="NZ_AP019735.1"/>
</dbReference>
<dbReference type="EMBL" id="AP019735">
    <property type="protein sequence ID" value="BBL04146.1"/>
    <property type="molecule type" value="Genomic_DNA"/>
</dbReference>
<gene>
    <name evidence="2" type="ORF">A5CBH24_14590</name>
</gene>
<keyword evidence="3" id="KW-1185">Reference proteome</keyword>
<proteinExistence type="predicted"/>
<dbReference type="PANTHER" id="PTHR35804">
    <property type="entry name" value="LYSINE EXPORTER LYSO"/>
    <property type="match status" value="1"/>
</dbReference>
<dbReference type="AlphaFoldDB" id="A0A4Y1WV70"/>
<evidence type="ECO:0000313" key="2">
    <source>
        <dbReference type="EMBL" id="BBL04146.1"/>
    </source>
</evidence>
<feature type="transmembrane region" description="Helical" evidence="1">
    <location>
        <begin position="171"/>
        <end position="191"/>
    </location>
</feature>
<feature type="transmembrane region" description="Helical" evidence="1">
    <location>
        <begin position="139"/>
        <end position="159"/>
    </location>
</feature>
<dbReference type="PANTHER" id="PTHR35804:SF1">
    <property type="entry name" value="LYSINE EXPORTER LYSO"/>
    <property type="match status" value="1"/>
</dbReference>
<name>A0A4Y1WV70_9BACT</name>
<sequence>MLILFAVLFGGILTGRLLRRRPLRALGSVITFIIWLLLFMLGTEVGGNEEVMRSLATLGVQALVLCTGALAGSIACAWLLWRSIGGRRTDTTDSAAPAPPAFAALRGSLVIVAFFAAGAIFGVAGWIPATAASSPVSTYMLYGLMFSVGVSLGHDATLVERIRSLDRRMALLPLCTVVGTLAGAALASPLLHTVPPADAMAVGAGFGYYSLSSIFISELRSVELGTVALLCNVLRELFTLLAAPWVAGRFGPLAAISSGGATTFDTTLPILTRVAGPQYAVVAIFHGCVTDFSVPFLVTFFCSI</sequence>
<dbReference type="GO" id="GO:0015661">
    <property type="term" value="F:L-lysine efflux transmembrane transporter activity"/>
    <property type="evidence" value="ECO:0007669"/>
    <property type="project" value="InterPro"/>
</dbReference>
<keyword evidence="1" id="KW-0472">Membrane</keyword>
<evidence type="ECO:0008006" key="4">
    <source>
        <dbReference type="Google" id="ProtNLM"/>
    </source>
</evidence>
<dbReference type="Proteomes" id="UP000318946">
    <property type="component" value="Chromosome"/>
</dbReference>
<keyword evidence="1" id="KW-1133">Transmembrane helix</keyword>
<reference evidence="3" key="1">
    <citation type="submission" date="2019-06" db="EMBL/GenBank/DDBJ databases">
        <title>Alistipes onderdonkii subsp. vulgaris subsp. nov., Alistipes dispar sp. nov. and Alistipes communis sp. nov., isolated from human faeces, and creation of Alistipes onderdonkii subsp. onderdonkii subsp. nov.</title>
        <authorList>
            <person name="Sakamoto M."/>
            <person name="Ikeyama N."/>
            <person name="Ogata Y."/>
            <person name="Suda W."/>
            <person name="Iino T."/>
            <person name="Hattori M."/>
            <person name="Ohkuma M."/>
        </authorList>
    </citation>
    <scope>NUCLEOTIDE SEQUENCE [LARGE SCALE GENOMIC DNA]</scope>
    <source>
        <strain evidence="3">5CBH24</strain>
    </source>
</reference>
<feature type="transmembrane region" description="Helical" evidence="1">
    <location>
        <begin position="237"/>
        <end position="259"/>
    </location>
</feature>
<dbReference type="KEGG" id="acou:A5CBH24_14590"/>
<feature type="transmembrane region" description="Helical" evidence="1">
    <location>
        <begin position="62"/>
        <end position="81"/>
    </location>
</feature>
<protein>
    <recommendedName>
        <fullName evidence="4">Lysine exporter LysO family protein</fullName>
    </recommendedName>
</protein>
<dbReference type="InterPro" id="IPR005642">
    <property type="entry name" value="LysO"/>
</dbReference>
<feature type="transmembrane region" description="Helical" evidence="1">
    <location>
        <begin position="197"/>
        <end position="216"/>
    </location>
</feature>
<feature type="transmembrane region" description="Helical" evidence="1">
    <location>
        <begin position="279"/>
        <end position="302"/>
    </location>
</feature>
<evidence type="ECO:0000313" key="3">
    <source>
        <dbReference type="Proteomes" id="UP000318946"/>
    </source>
</evidence>
<dbReference type="GeneID" id="78342179"/>